<comment type="caution">
    <text evidence="1">The sequence shown here is derived from an EMBL/GenBank/DDBJ whole genome shotgun (WGS) entry which is preliminary data.</text>
</comment>
<organism evidence="1 2">
    <name type="scientific">Gigaspora margarita</name>
    <dbReference type="NCBI Taxonomy" id="4874"/>
    <lineage>
        <taxon>Eukaryota</taxon>
        <taxon>Fungi</taxon>
        <taxon>Fungi incertae sedis</taxon>
        <taxon>Mucoromycota</taxon>
        <taxon>Glomeromycotina</taxon>
        <taxon>Glomeromycetes</taxon>
        <taxon>Diversisporales</taxon>
        <taxon>Gigasporaceae</taxon>
        <taxon>Gigaspora</taxon>
    </lineage>
</organism>
<feature type="non-terminal residue" evidence="1">
    <location>
        <position position="1"/>
    </location>
</feature>
<evidence type="ECO:0000313" key="1">
    <source>
        <dbReference type="EMBL" id="CAG8855191.1"/>
    </source>
</evidence>
<sequence>LHVANISREFINSKGLIRCIEHYANEEDLIAKMDNARGHLFNRYRSLNPDNYVICKKPVEYIFSEWEK</sequence>
<keyword evidence="2" id="KW-1185">Reference proteome</keyword>
<proteinExistence type="predicted"/>
<reference evidence="1 2" key="1">
    <citation type="submission" date="2021-06" db="EMBL/GenBank/DDBJ databases">
        <authorList>
            <person name="Kallberg Y."/>
            <person name="Tangrot J."/>
            <person name="Rosling A."/>
        </authorList>
    </citation>
    <scope>NUCLEOTIDE SEQUENCE [LARGE SCALE GENOMIC DNA]</scope>
    <source>
        <strain evidence="1 2">120-4 pot B 10/14</strain>
    </source>
</reference>
<evidence type="ECO:0000313" key="2">
    <source>
        <dbReference type="Proteomes" id="UP000789901"/>
    </source>
</evidence>
<name>A0ABN7XLH8_GIGMA</name>
<dbReference type="Proteomes" id="UP000789901">
    <property type="component" value="Unassembled WGS sequence"/>
</dbReference>
<gene>
    <name evidence="1" type="ORF">GMARGA_LOCUS44012</name>
</gene>
<protein>
    <submittedName>
        <fullName evidence="1">21031_t:CDS:1</fullName>
    </submittedName>
</protein>
<accession>A0ABN7XLH8</accession>
<feature type="non-terminal residue" evidence="1">
    <location>
        <position position="68"/>
    </location>
</feature>
<dbReference type="EMBL" id="CAJVQB010146771">
    <property type="protein sequence ID" value="CAG8855191.1"/>
    <property type="molecule type" value="Genomic_DNA"/>
</dbReference>